<dbReference type="HOGENOM" id="CLU_1227893_0_0_9"/>
<keyword evidence="1" id="KW-0732">Signal</keyword>
<protein>
    <submittedName>
        <fullName evidence="2">Uncharacterized protein</fullName>
    </submittedName>
</protein>
<evidence type="ECO:0000256" key="1">
    <source>
        <dbReference type="SAM" id="SignalP"/>
    </source>
</evidence>
<organism evidence="2">
    <name type="scientific">Bacillus thuringiensis DB27</name>
    <dbReference type="NCBI Taxonomy" id="1431339"/>
    <lineage>
        <taxon>Bacteria</taxon>
        <taxon>Bacillati</taxon>
        <taxon>Bacillota</taxon>
        <taxon>Bacilli</taxon>
        <taxon>Bacillales</taxon>
        <taxon>Bacillaceae</taxon>
        <taxon>Bacillus</taxon>
        <taxon>Bacillus cereus group</taxon>
    </lineage>
</organism>
<gene>
    <name evidence="2" type="ORF">BTDB27_p000436</name>
</gene>
<dbReference type="RefSeq" id="WP_030030347.1">
    <property type="nucleotide sequence ID" value="NZ_HG810027.1"/>
</dbReference>
<dbReference type="Proteomes" id="UP000030682">
    <property type="component" value="Unassembled WGS sequence"/>
</dbReference>
<feature type="chain" id="PRO_5004915383" evidence="1">
    <location>
        <begin position="26"/>
        <end position="228"/>
    </location>
</feature>
<dbReference type="EMBL" id="HG810027">
    <property type="protein sequence ID" value="CDN39773.1"/>
    <property type="molecule type" value="Genomic_DNA"/>
</dbReference>
<reference evidence="2" key="1">
    <citation type="submission" date="2014-01" db="EMBL/GenBank/DDBJ databases">
        <title>Draft genome sequence of highly nematicidal Bacillus thuringiensis DB27.</title>
        <authorList>
            <person name="Iatsenko I."/>
            <person name="Pickard D."/>
            <person name="Corton C."/>
            <person name="Dougan G."/>
            <person name="Sommer R.J."/>
        </authorList>
    </citation>
    <scope>NUCLEOTIDE SEQUENCE [LARGE SCALE GENOMIC DNA]</scope>
    <source>
        <strain evidence="2">DB27</strain>
    </source>
</reference>
<reference evidence="2" key="2">
    <citation type="submission" date="2014-01" db="EMBL/GenBank/DDBJ databases">
        <authorList>
            <person name="Aslett M."/>
        </authorList>
    </citation>
    <scope>NUCLEOTIDE SEQUENCE [LARGE SCALE GENOMIC DNA]</scope>
    <source>
        <strain evidence="2">DB27</strain>
    </source>
</reference>
<dbReference type="AlphaFoldDB" id="W8YE29"/>
<feature type="signal peptide" evidence="1">
    <location>
        <begin position="1"/>
        <end position="25"/>
    </location>
</feature>
<sequence>MKRFVCFLFSLVLGLGFSLPSYASASTINNENCQQCNNEPLSKEDIKKDGGIVKDIKITDENSQLGIEIAKSDLEETTIINEKGLVKSAYINAEQAGVSEKAYQTYLQTLDFFNNEIKKGTMKIGKGLTILSYEPTMLKISKDVNEVKVFGTTHFYLSSSDLSKINKVIAFGGSASALAAALGVAVGIAAPILAATAFLGAGLNLCNWNDKGIILKHINNMWSCTPAK</sequence>
<proteinExistence type="predicted"/>
<name>W8YE29_BACTU</name>
<evidence type="ECO:0000313" key="2">
    <source>
        <dbReference type="EMBL" id="CDN39773.1"/>
    </source>
</evidence>
<accession>W8YE29</accession>